<feature type="region of interest" description="Disordered" evidence="1">
    <location>
        <begin position="50"/>
        <end position="69"/>
    </location>
</feature>
<feature type="region of interest" description="Disordered" evidence="1">
    <location>
        <begin position="1"/>
        <end position="21"/>
    </location>
</feature>
<keyword evidence="3" id="KW-1185">Reference proteome</keyword>
<evidence type="ECO:0000313" key="3">
    <source>
        <dbReference type="Proteomes" id="UP000324222"/>
    </source>
</evidence>
<comment type="caution">
    <text evidence="2">The sequence shown here is derived from an EMBL/GenBank/DDBJ whole genome shotgun (WGS) entry which is preliminary data.</text>
</comment>
<evidence type="ECO:0000256" key="1">
    <source>
        <dbReference type="SAM" id="MobiDB-lite"/>
    </source>
</evidence>
<dbReference type="Proteomes" id="UP000324222">
    <property type="component" value="Unassembled WGS sequence"/>
</dbReference>
<evidence type="ECO:0000313" key="2">
    <source>
        <dbReference type="EMBL" id="MPC42255.1"/>
    </source>
</evidence>
<name>A0A5B7F9J2_PORTR</name>
<sequence length="141" mass="15649">MPLEETCITAQGEGKPTHRTSLRKSNRCMGENNRNIFFNVYRVYHQGKQADTFAPAPDPEAPSPDTKNHWTGRIRYLEVTDHSKELNGWMIIKIDKGSPKFPTVGGHCKTKAQLRGSPLGKLDDPPGTTGNPGAPLSTHWI</sequence>
<gene>
    <name evidence="2" type="ORF">E2C01_035872</name>
</gene>
<feature type="region of interest" description="Disordered" evidence="1">
    <location>
        <begin position="110"/>
        <end position="141"/>
    </location>
</feature>
<dbReference type="EMBL" id="VSRR010005366">
    <property type="protein sequence ID" value="MPC42255.1"/>
    <property type="molecule type" value="Genomic_DNA"/>
</dbReference>
<proteinExistence type="predicted"/>
<accession>A0A5B7F9J2</accession>
<dbReference type="AlphaFoldDB" id="A0A5B7F9J2"/>
<reference evidence="2 3" key="1">
    <citation type="submission" date="2019-05" db="EMBL/GenBank/DDBJ databases">
        <title>Another draft genome of Portunus trituberculatus and its Hox gene families provides insights of decapod evolution.</title>
        <authorList>
            <person name="Jeong J.-H."/>
            <person name="Song I."/>
            <person name="Kim S."/>
            <person name="Choi T."/>
            <person name="Kim D."/>
            <person name="Ryu S."/>
            <person name="Kim W."/>
        </authorList>
    </citation>
    <scope>NUCLEOTIDE SEQUENCE [LARGE SCALE GENOMIC DNA]</scope>
    <source>
        <tissue evidence="2">Muscle</tissue>
    </source>
</reference>
<protein>
    <submittedName>
        <fullName evidence="2">Uncharacterized protein</fullName>
    </submittedName>
</protein>
<organism evidence="2 3">
    <name type="scientific">Portunus trituberculatus</name>
    <name type="common">Swimming crab</name>
    <name type="synonym">Neptunus trituberculatus</name>
    <dbReference type="NCBI Taxonomy" id="210409"/>
    <lineage>
        <taxon>Eukaryota</taxon>
        <taxon>Metazoa</taxon>
        <taxon>Ecdysozoa</taxon>
        <taxon>Arthropoda</taxon>
        <taxon>Crustacea</taxon>
        <taxon>Multicrustacea</taxon>
        <taxon>Malacostraca</taxon>
        <taxon>Eumalacostraca</taxon>
        <taxon>Eucarida</taxon>
        <taxon>Decapoda</taxon>
        <taxon>Pleocyemata</taxon>
        <taxon>Brachyura</taxon>
        <taxon>Eubrachyura</taxon>
        <taxon>Portunoidea</taxon>
        <taxon>Portunidae</taxon>
        <taxon>Portuninae</taxon>
        <taxon>Portunus</taxon>
    </lineage>
</organism>